<evidence type="ECO:0000313" key="6">
    <source>
        <dbReference type="RefSeq" id="XP_017774689.1"/>
    </source>
</evidence>
<dbReference type="Pfam" id="PF01393">
    <property type="entry name" value="Chromo_shadow"/>
    <property type="match status" value="1"/>
</dbReference>
<proteinExistence type="predicted"/>
<dbReference type="InterPro" id="IPR017984">
    <property type="entry name" value="Chromo_dom_subgr"/>
</dbReference>
<feature type="region of interest" description="Disordered" evidence="3">
    <location>
        <begin position="70"/>
        <end position="100"/>
    </location>
</feature>
<dbReference type="InterPro" id="IPR051219">
    <property type="entry name" value="Heterochromatin_chromo-domain"/>
</dbReference>
<dbReference type="PRINTS" id="PR00504">
    <property type="entry name" value="CHROMODOMAIN"/>
</dbReference>
<dbReference type="InterPro" id="IPR023780">
    <property type="entry name" value="Chromo_domain"/>
</dbReference>
<evidence type="ECO:0000256" key="1">
    <source>
        <dbReference type="ARBA" id="ARBA00004123"/>
    </source>
</evidence>
<evidence type="ECO:0000256" key="3">
    <source>
        <dbReference type="SAM" id="MobiDB-lite"/>
    </source>
</evidence>
<dbReference type="CDD" id="cd18631">
    <property type="entry name" value="CD_HP1_like"/>
    <property type="match status" value="1"/>
</dbReference>
<dbReference type="InterPro" id="IPR016197">
    <property type="entry name" value="Chromo-like_dom_sf"/>
</dbReference>
<dbReference type="InterPro" id="IPR008251">
    <property type="entry name" value="Chromo_shadow_dom"/>
</dbReference>
<reference evidence="6" key="1">
    <citation type="submission" date="2025-08" db="UniProtKB">
        <authorList>
            <consortium name="RefSeq"/>
        </authorList>
    </citation>
    <scope>IDENTIFICATION</scope>
    <source>
        <tissue evidence="6">Whole Larva</tissue>
    </source>
</reference>
<dbReference type="Gene3D" id="2.40.50.40">
    <property type="match status" value="2"/>
</dbReference>
<dbReference type="SMART" id="SM00298">
    <property type="entry name" value="CHROMO"/>
    <property type="match status" value="2"/>
</dbReference>
<dbReference type="GeneID" id="108561326"/>
<dbReference type="PANTHER" id="PTHR22812">
    <property type="entry name" value="CHROMOBOX PROTEIN"/>
    <property type="match status" value="1"/>
</dbReference>
<dbReference type="PROSITE" id="PS00598">
    <property type="entry name" value="CHROMO_1"/>
    <property type="match status" value="1"/>
</dbReference>
<feature type="domain" description="Chromo" evidence="4">
    <location>
        <begin position="104"/>
        <end position="162"/>
    </location>
</feature>
<dbReference type="SMART" id="SM00300">
    <property type="entry name" value="ChSh"/>
    <property type="match status" value="1"/>
</dbReference>
<accession>A0ABM1MJD9</accession>
<dbReference type="Pfam" id="PF00385">
    <property type="entry name" value="Chromo"/>
    <property type="match status" value="1"/>
</dbReference>
<evidence type="ECO:0000259" key="4">
    <source>
        <dbReference type="PROSITE" id="PS50013"/>
    </source>
</evidence>
<keyword evidence="2" id="KW-0539">Nucleus</keyword>
<protein>
    <submittedName>
        <fullName evidence="6">Chromobox protein homolog 1-like</fullName>
    </submittedName>
</protein>
<dbReference type="InterPro" id="IPR000953">
    <property type="entry name" value="Chromo/chromo_shadow_dom"/>
</dbReference>
<gene>
    <name evidence="6" type="primary">LOC108561326</name>
</gene>
<feature type="domain" description="Chromo" evidence="4">
    <location>
        <begin position="15"/>
        <end position="73"/>
    </location>
</feature>
<sequence>MSTNKSKQGKEAEEFTVEKIVDKRIQNGVVEYFLKWNGYGDSENTWEPESNLDCPELIREFEAEWAKKDKEEKLKKRKTAGTPTMEQSNKKKKEEKKHGFDRKLIPEKIIGATDSSGQLMFLMKWEGTDEADLVPSKQANIKCPQTVIKFYEERLTWHGPSTDEDKPDKS</sequence>
<organism evidence="5 6">
    <name type="scientific">Nicrophorus vespilloides</name>
    <name type="common">Boreal carrion beetle</name>
    <dbReference type="NCBI Taxonomy" id="110193"/>
    <lineage>
        <taxon>Eukaryota</taxon>
        <taxon>Metazoa</taxon>
        <taxon>Ecdysozoa</taxon>
        <taxon>Arthropoda</taxon>
        <taxon>Hexapoda</taxon>
        <taxon>Insecta</taxon>
        <taxon>Pterygota</taxon>
        <taxon>Neoptera</taxon>
        <taxon>Endopterygota</taxon>
        <taxon>Coleoptera</taxon>
        <taxon>Polyphaga</taxon>
        <taxon>Staphyliniformia</taxon>
        <taxon>Silphidae</taxon>
        <taxon>Nicrophorinae</taxon>
        <taxon>Nicrophorus</taxon>
    </lineage>
</organism>
<comment type="subcellular location">
    <subcellularLocation>
        <location evidence="1">Nucleus</location>
    </subcellularLocation>
</comment>
<dbReference type="Proteomes" id="UP000695000">
    <property type="component" value="Unplaced"/>
</dbReference>
<evidence type="ECO:0000256" key="2">
    <source>
        <dbReference type="ARBA" id="ARBA00023242"/>
    </source>
</evidence>
<dbReference type="SUPFAM" id="SSF54160">
    <property type="entry name" value="Chromo domain-like"/>
    <property type="match status" value="2"/>
</dbReference>
<dbReference type="CDD" id="cd00034">
    <property type="entry name" value="CSD"/>
    <property type="match status" value="1"/>
</dbReference>
<keyword evidence="5" id="KW-1185">Reference proteome</keyword>
<dbReference type="RefSeq" id="XP_017774689.1">
    <property type="nucleotide sequence ID" value="XM_017919200.1"/>
</dbReference>
<dbReference type="PROSITE" id="PS50013">
    <property type="entry name" value="CHROMO_2"/>
    <property type="match status" value="2"/>
</dbReference>
<dbReference type="InterPro" id="IPR023779">
    <property type="entry name" value="Chromodomain_CS"/>
</dbReference>
<name>A0ABM1MJD9_NICVS</name>
<evidence type="ECO:0000313" key="5">
    <source>
        <dbReference type="Proteomes" id="UP000695000"/>
    </source>
</evidence>